<dbReference type="CDD" id="cd00186">
    <property type="entry name" value="TOP1Ac"/>
    <property type="match status" value="1"/>
</dbReference>
<comment type="similarity">
    <text evidence="2 10">Belongs to the type IA topoisomerase family.</text>
</comment>
<dbReference type="GO" id="GO:0005694">
    <property type="term" value="C:chromosome"/>
    <property type="evidence" value="ECO:0007669"/>
    <property type="project" value="InterPro"/>
</dbReference>
<keyword evidence="4" id="KW-0863">Zinc-finger</keyword>
<dbReference type="PANTHER" id="PTHR42785">
    <property type="entry name" value="DNA TOPOISOMERASE, TYPE IA, CORE"/>
    <property type="match status" value="1"/>
</dbReference>
<dbReference type="PROSITE" id="PS52039">
    <property type="entry name" value="TOPO_IA_2"/>
    <property type="match status" value="1"/>
</dbReference>
<comment type="subunit">
    <text evidence="10">Monomer.</text>
</comment>
<keyword evidence="8 10" id="KW-0238">DNA-binding</keyword>
<reference evidence="14 15" key="1">
    <citation type="journal article" date="2018" name="Arch. Microbiol.">
        <title>New insights into the metabolic potential of the phototrophic purple bacterium Rhodopila globiformis DSM 161(T) from its draft genome sequence and evidence for a vanadium-dependent nitrogenase.</title>
        <authorList>
            <person name="Imhoff J.F."/>
            <person name="Rahn T."/>
            <person name="Kunzel S."/>
            <person name="Neulinger S.C."/>
        </authorList>
    </citation>
    <scope>NUCLEOTIDE SEQUENCE [LARGE SCALE GENOMIC DNA]</scope>
    <source>
        <strain evidence="14 15">DSM 161</strain>
    </source>
</reference>
<feature type="region of interest" description="Disordered" evidence="11">
    <location>
        <begin position="432"/>
        <end position="473"/>
    </location>
</feature>
<dbReference type="InterPro" id="IPR003601">
    <property type="entry name" value="Topo_IA_2"/>
</dbReference>
<dbReference type="SMART" id="SM00437">
    <property type="entry name" value="TOP1Ac"/>
    <property type="match status" value="1"/>
</dbReference>
<dbReference type="CDD" id="cd03363">
    <property type="entry name" value="TOPRIM_TopoIA_TopoI"/>
    <property type="match status" value="1"/>
</dbReference>
<dbReference type="InterPro" id="IPR025589">
    <property type="entry name" value="Toprim_C_rpt"/>
</dbReference>
<dbReference type="AlphaFoldDB" id="A0A2S6N2N6"/>
<dbReference type="NCBIfam" id="TIGR01051">
    <property type="entry name" value="topA_bact"/>
    <property type="match status" value="1"/>
</dbReference>
<evidence type="ECO:0000256" key="1">
    <source>
        <dbReference type="ARBA" id="ARBA00000213"/>
    </source>
</evidence>
<dbReference type="Proteomes" id="UP000239724">
    <property type="component" value="Unassembled WGS sequence"/>
</dbReference>
<dbReference type="InterPro" id="IPR023405">
    <property type="entry name" value="Topo_IA_core_domain"/>
</dbReference>
<dbReference type="InterPro" id="IPR023406">
    <property type="entry name" value="Topo_IA_AS"/>
</dbReference>
<dbReference type="Gene3D" id="3.30.65.10">
    <property type="entry name" value="Bacterial Topoisomerase I, domain 1"/>
    <property type="match status" value="1"/>
</dbReference>
<dbReference type="Gene3D" id="2.70.20.10">
    <property type="entry name" value="Topoisomerase I, domain 3"/>
    <property type="match status" value="1"/>
</dbReference>
<dbReference type="SUPFAM" id="SSF56712">
    <property type="entry name" value="Prokaryotic type I DNA topoisomerase"/>
    <property type="match status" value="1"/>
</dbReference>
<feature type="site" description="Interaction with DNA" evidence="10">
    <location>
        <position position="32"/>
    </location>
</feature>
<feature type="domain" description="Toprim" evidence="12">
    <location>
        <begin position="2"/>
        <end position="116"/>
    </location>
</feature>
<evidence type="ECO:0000256" key="7">
    <source>
        <dbReference type="ARBA" id="ARBA00023029"/>
    </source>
</evidence>
<keyword evidence="9 10" id="KW-0413">Isomerase</keyword>
<dbReference type="EMBL" id="NHRY01000236">
    <property type="protein sequence ID" value="PPQ28862.1"/>
    <property type="molecule type" value="Genomic_DNA"/>
</dbReference>
<dbReference type="Pfam" id="PF01131">
    <property type="entry name" value="Topoisom_bac"/>
    <property type="match status" value="1"/>
</dbReference>
<evidence type="ECO:0000256" key="4">
    <source>
        <dbReference type="ARBA" id="ARBA00022771"/>
    </source>
</evidence>
<feature type="site" description="Interaction with DNA" evidence="10">
    <location>
        <position position="143"/>
    </location>
</feature>
<evidence type="ECO:0000256" key="3">
    <source>
        <dbReference type="ARBA" id="ARBA00022723"/>
    </source>
</evidence>
<feature type="compositionally biased region" description="Low complexity" evidence="11">
    <location>
        <begin position="872"/>
        <end position="897"/>
    </location>
</feature>
<organism evidence="14 15">
    <name type="scientific">Rhodopila globiformis</name>
    <name type="common">Rhodopseudomonas globiformis</name>
    <dbReference type="NCBI Taxonomy" id="1071"/>
    <lineage>
        <taxon>Bacteria</taxon>
        <taxon>Pseudomonadati</taxon>
        <taxon>Pseudomonadota</taxon>
        <taxon>Alphaproteobacteria</taxon>
        <taxon>Acetobacterales</taxon>
        <taxon>Acetobacteraceae</taxon>
        <taxon>Rhodopila</taxon>
    </lineage>
</organism>
<feature type="region of interest" description="Disordered" evidence="11">
    <location>
        <begin position="837"/>
        <end position="904"/>
    </location>
</feature>
<dbReference type="PANTHER" id="PTHR42785:SF1">
    <property type="entry name" value="DNA TOPOISOMERASE"/>
    <property type="match status" value="1"/>
</dbReference>
<dbReference type="HAMAP" id="MF_00952">
    <property type="entry name" value="Topoisom_1_prok"/>
    <property type="match status" value="1"/>
</dbReference>
<comment type="function">
    <text evidence="10">Releases the supercoiling and torsional tension of DNA, which is introduced during the DNA replication and transcription, by transiently cleaving and rejoining one strand of the DNA duplex. Introduces a single-strand break via transesterification at a target site in duplex DNA. The scissile phosphodiester is attacked by the catalytic tyrosine of the enzyme, resulting in the formation of a DNA-(5'-phosphotyrosyl)-enzyme intermediate and the expulsion of a 3'-OH DNA strand. The free DNA strand then undergoes passage around the unbroken strand, thus removing DNA supercoils. Finally, in the religation step, the DNA 3'-OH attacks the covalent intermediate to expel the active-site tyrosine and restore the DNA phosphodiester backbone.</text>
</comment>
<sequence>MSDVVVVESPAKAKTINRYLGGGYTVLASFGHVRDLPPKDGSVRPDEDFAMDWESDARGDKQVGAIAKALKGAKILYLATDPDREGEAISWHVRSMLEDKHALKGVKVRRITFNEITRNAIQQAMAHPRDLDQPLIEAYMARRALDYLVGFTLSPVLWRKLPGSRSAGRVQSVALRLICDREAEIEVFRPREYWTIEALFLTPAGAPFTARLTHLDGKRLDQFDLNNQALALAAKAAVEAGQFTVGSVERRRVKRNPPPPFTTSTLQQEASRKLGFGAQQTMRLAQALYEGVDIGGETTGLITYMRTDGVQMAREAIHSIRDHVKGSFGANYLPAAPREYTSKAKNAQEAHEAIRPTDVSRTPDSLARHLTPEQRRLYELIWKRAVASQMQSAEIDQVAVDVTDGKGIKLRATGSIIAFDGFLKLYREDTDDKAEGAPDDDDNRMLPPMSERDPLKRQKVDASQHFTQPPPRYSEASLVKKLEELGIGRPSTYASILSVLQDRAYVKLEKRRFVPEDRGRLVTAFLVSFFEHYVDTGFTAGLEEKLDEISAGALNWRAVMRAFWEEFSKAVEQTRDLKISDVINALDADLGPHFFPPREDGTDPRVCAACGTGRLGLKLGRYGSFIGCSNYPACQYTRRLAIDAGSDDQAETLKDGMRSLGVHPDTGEEITVRRGPYGLYVQQGEAGEDKKVRPKRTSLPRGMDGEQLTLEQALKLLALPRVVGLHPETKDPIEVGIGRFGPYVKMGAVFGSLDRDDDVLALGLNRAVDLLAKKLASVRTIGPHPDNKDLVTVRKGRFGPYVQHGKMVATLPRGVAMEDISLDEAVKLLAEKGKALKPRGAGARKGKAAASKAAPEAAEKAPRKAPAKKAAGKAPAKPAAKKATAAKKAPAKAASAKVPRRAAE</sequence>
<feature type="compositionally biased region" description="Basic and acidic residues" evidence="11">
    <location>
        <begin position="450"/>
        <end position="462"/>
    </location>
</feature>
<keyword evidence="5" id="KW-0862">Zinc</keyword>
<dbReference type="PROSITE" id="PS00396">
    <property type="entry name" value="TOPO_IA_1"/>
    <property type="match status" value="1"/>
</dbReference>
<comment type="caution">
    <text evidence="14">The sequence shown here is derived from an EMBL/GenBank/DDBJ whole genome shotgun (WGS) entry which is preliminary data.</text>
</comment>
<evidence type="ECO:0000256" key="10">
    <source>
        <dbReference type="HAMAP-Rule" id="MF_00952"/>
    </source>
</evidence>
<gene>
    <name evidence="10" type="primary">topA</name>
    <name evidence="14" type="ORF">CCS01_23055</name>
</gene>
<feature type="site" description="Interaction with DNA" evidence="10">
    <location>
        <position position="158"/>
    </location>
</feature>
<dbReference type="EC" id="5.6.2.1" evidence="10"/>
<name>A0A2S6N2N6_RHOGL</name>
<dbReference type="InterPro" id="IPR013825">
    <property type="entry name" value="Topo_IA_cen_sub2"/>
</dbReference>
<evidence type="ECO:0000256" key="8">
    <source>
        <dbReference type="ARBA" id="ARBA00023125"/>
    </source>
</evidence>
<feature type="site" description="Interaction with DNA" evidence="10">
    <location>
        <position position="146"/>
    </location>
</feature>
<feature type="site" description="Interaction with DNA" evidence="10">
    <location>
        <position position="503"/>
    </location>
</feature>
<dbReference type="Pfam" id="PF13368">
    <property type="entry name" value="Toprim_C_rpt"/>
    <property type="match status" value="3"/>
</dbReference>
<dbReference type="InterPro" id="IPR013497">
    <property type="entry name" value="Topo_IA_cen"/>
</dbReference>
<dbReference type="Pfam" id="PF01396">
    <property type="entry name" value="Zn_ribbon_Top1"/>
    <property type="match status" value="1"/>
</dbReference>
<keyword evidence="3" id="KW-0479">Metal-binding</keyword>
<keyword evidence="6" id="KW-0460">Magnesium</keyword>
<evidence type="ECO:0000259" key="13">
    <source>
        <dbReference type="PROSITE" id="PS52039"/>
    </source>
</evidence>
<dbReference type="PRINTS" id="PR00417">
    <property type="entry name" value="PRTPISMRASEI"/>
</dbReference>
<feature type="site" description="Interaction with DNA" evidence="10">
    <location>
        <position position="306"/>
    </location>
</feature>
<dbReference type="SMART" id="SM00436">
    <property type="entry name" value="TOP1Bc"/>
    <property type="match status" value="1"/>
</dbReference>
<evidence type="ECO:0000256" key="6">
    <source>
        <dbReference type="ARBA" id="ARBA00022842"/>
    </source>
</evidence>
<dbReference type="Gene3D" id="1.10.290.10">
    <property type="entry name" value="Topoisomerase I, domain 4"/>
    <property type="match status" value="1"/>
</dbReference>
<dbReference type="InterPro" id="IPR034149">
    <property type="entry name" value="TOPRIM_TopoI"/>
</dbReference>
<feature type="active site" description="O-(5'-phospho-DNA)-tyrosine intermediate" evidence="10">
    <location>
        <position position="304"/>
    </location>
</feature>
<evidence type="ECO:0000256" key="5">
    <source>
        <dbReference type="ARBA" id="ARBA00022833"/>
    </source>
</evidence>
<keyword evidence="7 10" id="KW-0799">Topoisomerase</keyword>
<evidence type="ECO:0000256" key="9">
    <source>
        <dbReference type="ARBA" id="ARBA00023235"/>
    </source>
</evidence>
<protein>
    <recommendedName>
        <fullName evidence="10">DNA topoisomerase 1</fullName>
        <ecNumber evidence="10">5.6.2.1</ecNumber>
    </recommendedName>
    <alternativeName>
        <fullName evidence="10">DNA topoisomerase I</fullName>
    </alternativeName>
</protein>
<keyword evidence="15" id="KW-1185">Reference proteome</keyword>
<feature type="site" description="Interaction with DNA" evidence="10">
    <location>
        <position position="142"/>
    </location>
</feature>
<dbReference type="GO" id="GO:0003917">
    <property type="term" value="F:DNA topoisomerase type I (single strand cut, ATP-independent) activity"/>
    <property type="evidence" value="ECO:0007669"/>
    <property type="project" value="UniProtKB-UniRule"/>
</dbReference>
<dbReference type="InterPro" id="IPR003602">
    <property type="entry name" value="Topo_IA_DNA-bd_dom"/>
</dbReference>
<evidence type="ECO:0000313" key="15">
    <source>
        <dbReference type="Proteomes" id="UP000239724"/>
    </source>
</evidence>
<dbReference type="InterPro" id="IPR005733">
    <property type="entry name" value="TopoI_bac-type"/>
</dbReference>
<evidence type="ECO:0000256" key="11">
    <source>
        <dbReference type="SAM" id="MobiDB-lite"/>
    </source>
</evidence>
<dbReference type="OrthoDB" id="9804262at2"/>
<dbReference type="SUPFAM" id="SSF57783">
    <property type="entry name" value="Zinc beta-ribbon"/>
    <property type="match status" value="1"/>
</dbReference>
<dbReference type="GO" id="GO:0006265">
    <property type="term" value="P:DNA topological change"/>
    <property type="evidence" value="ECO:0007669"/>
    <property type="project" value="UniProtKB-UniRule"/>
</dbReference>
<dbReference type="SMART" id="SM00493">
    <property type="entry name" value="TOPRIM"/>
    <property type="match status" value="1"/>
</dbReference>
<dbReference type="PROSITE" id="PS50880">
    <property type="entry name" value="TOPRIM"/>
    <property type="match status" value="1"/>
</dbReference>
<dbReference type="InterPro" id="IPR013498">
    <property type="entry name" value="Topo_IA_Znf"/>
</dbReference>
<proteinExistence type="inferred from homology"/>
<dbReference type="Pfam" id="PF01751">
    <property type="entry name" value="Toprim"/>
    <property type="match status" value="1"/>
</dbReference>
<dbReference type="GO" id="GO:0008270">
    <property type="term" value="F:zinc ion binding"/>
    <property type="evidence" value="ECO:0007669"/>
    <property type="project" value="UniProtKB-KW"/>
</dbReference>
<dbReference type="InterPro" id="IPR013826">
    <property type="entry name" value="Topo_IA_cen_sub3"/>
</dbReference>
<accession>A0A2S6N2N6</accession>
<feature type="region of interest" description="Interaction with DNA" evidence="10">
    <location>
        <begin position="166"/>
        <end position="171"/>
    </location>
</feature>
<feature type="domain" description="Topo IA-type catalytic" evidence="13">
    <location>
        <begin position="132"/>
        <end position="571"/>
    </location>
</feature>
<comment type="caution">
    <text evidence="10">Lacks conserved residue(s) required for the propagation of feature annotation.</text>
</comment>
<dbReference type="InterPro" id="IPR028612">
    <property type="entry name" value="Topoisom_1_IA"/>
</dbReference>
<dbReference type="GO" id="GO:0003677">
    <property type="term" value="F:DNA binding"/>
    <property type="evidence" value="ECO:0007669"/>
    <property type="project" value="UniProtKB-KW"/>
</dbReference>
<dbReference type="InterPro" id="IPR013824">
    <property type="entry name" value="Topo_IA_cen_sub1"/>
</dbReference>
<dbReference type="InterPro" id="IPR000380">
    <property type="entry name" value="Topo_IA"/>
</dbReference>
<dbReference type="Gene3D" id="3.40.50.140">
    <property type="match status" value="1"/>
</dbReference>
<evidence type="ECO:0000259" key="12">
    <source>
        <dbReference type="PROSITE" id="PS50880"/>
    </source>
</evidence>
<dbReference type="RefSeq" id="WP_104521170.1">
    <property type="nucleotide sequence ID" value="NZ_NHRY01000236.1"/>
</dbReference>
<dbReference type="InterPro" id="IPR006171">
    <property type="entry name" value="TOPRIM_dom"/>
</dbReference>
<evidence type="ECO:0000256" key="2">
    <source>
        <dbReference type="ARBA" id="ARBA00009446"/>
    </source>
</evidence>
<comment type="catalytic activity">
    <reaction evidence="1 10">
        <text>ATP-independent breakage of single-stranded DNA, followed by passage and rejoining.</text>
        <dbReference type="EC" id="5.6.2.1"/>
    </reaction>
</comment>
<evidence type="ECO:0000313" key="14">
    <source>
        <dbReference type="EMBL" id="PPQ28862.1"/>
    </source>
</evidence>
<dbReference type="Gene3D" id="1.10.460.10">
    <property type="entry name" value="Topoisomerase I, domain 2"/>
    <property type="match status" value="1"/>
</dbReference>